<evidence type="ECO:0000313" key="3">
    <source>
        <dbReference type="Proteomes" id="UP001151760"/>
    </source>
</evidence>
<evidence type="ECO:0000256" key="1">
    <source>
        <dbReference type="SAM" id="MobiDB-lite"/>
    </source>
</evidence>
<feature type="region of interest" description="Disordered" evidence="1">
    <location>
        <begin position="94"/>
        <end position="127"/>
    </location>
</feature>
<feature type="compositionally biased region" description="Acidic residues" evidence="1">
    <location>
        <begin position="237"/>
        <end position="247"/>
    </location>
</feature>
<sequence length="296" mass="32362">MNTRFYVLCAGSLPSNTVANPKGELKAITTQSGLVLNEPSVHIPPPFINPEEDECEEEILTDQDNSEFTIKVLPPPVQQAKPPKQRDFVIHRRDPRYPNIPYPSRMNQEKQREKDETVNDDTYDDPFDFKEEKIKDSKILIDELDLPESNNVLPFLECDSVFYEDFSGVSLGQVFLLGLLVFAMVAACASRDTTKILEFKTSRDRYGDNEVSDPIGGLVFKGSSGTGLLPSGRVDLTGDEDPTDEDGDIRMGDSTGVSMSLGGEISSGGNKSQESNIGDSDNTRDGDTTVGGAIGA</sequence>
<comment type="caution">
    <text evidence="2">The sequence shown here is derived from an EMBL/GenBank/DDBJ whole genome shotgun (WGS) entry which is preliminary data.</text>
</comment>
<accession>A0ABQ5I7J8</accession>
<reference evidence="2" key="2">
    <citation type="submission" date="2022-01" db="EMBL/GenBank/DDBJ databases">
        <authorList>
            <person name="Yamashiro T."/>
            <person name="Shiraishi A."/>
            <person name="Satake H."/>
            <person name="Nakayama K."/>
        </authorList>
    </citation>
    <scope>NUCLEOTIDE SEQUENCE</scope>
</reference>
<feature type="compositionally biased region" description="Polar residues" evidence="1">
    <location>
        <begin position="267"/>
        <end position="280"/>
    </location>
</feature>
<keyword evidence="3" id="KW-1185">Reference proteome</keyword>
<evidence type="ECO:0000313" key="2">
    <source>
        <dbReference type="EMBL" id="GJT95427.1"/>
    </source>
</evidence>
<proteinExistence type="predicted"/>
<protein>
    <submittedName>
        <fullName evidence="2">Uncharacterized protein</fullName>
    </submittedName>
</protein>
<name>A0ABQ5I7J8_9ASTR</name>
<dbReference type="Proteomes" id="UP001151760">
    <property type="component" value="Unassembled WGS sequence"/>
</dbReference>
<feature type="compositionally biased region" description="Basic and acidic residues" evidence="1">
    <location>
        <begin position="107"/>
        <end position="117"/>
    </location>
</feature>
<organism evidence="2 3">
    <name type="scientific">Tanacetum coccineum</name>
    <dbReference type="NCBI Taxonomy" id="301880"/>
    <lineage>
        <taxon>Eukaryota</taxon>
        <taxon>Viridiplantae</taxon>
        <taxon>Streptophyta</taxon>
        <taxon>Embryophyta</taxon>
        <taxon>Tracheophyta</taxon>
        <taxon>Spermatophyta</taxon>
        <taxon>Magnoliopsida</taxon>
        <taxon>eudicotyledons</taxon>
        <taxon>Gunneridae</taxon>
        <taxon>Pentapetalae</taxon>
        <taxon>asterids</taxon>
        <taxon>campanulids</taxon>
        <taxon>Asterales</taxon>
        <taxon>Asteraceae</taxon>
        <taxon>Asteroideae</taxon>
        <taxon>Anthemideae</taxon>
        <taxon>Anthemidinae</taxon>
        <taxon>Tanacetum</taxon>
    </lineage>
</organism>
<feature type="region of interest" description="Disordered" evidence="1">
    <location>
        <begin position="230"/>
        <end position="296"/>
    </location>
</feature>
<gene>
    <name evidence="2" type="ORF">Tco_1090945</name>
</gene>
<reference evidence="2" key="1">
    <citation type="journal article" date="2022" name="Int. J. Mol. Sci.">
        <title>Draft Genome of Tanacetum Coccineum: Genomic Comparison of Closely Related Tanacetum-Family Plants.</title>
        <authorList>
            <person name="Yamashiro T."/>
            <person name="Shiraishi A."/>
            <person name="Nakayama K."/>
            <person name="Satake H."/>
        </authorList>
    </citation>
    <scope>NUCLEOTIDE SEQUENCE</scope>
</reference>
<dbReference type="EMBL" id="BQNB010020386">
    <property type="protein sequence ID" value="GJT95427.1"/>
    <property type="molecule type" value="Genomic_DNA"/>
</dbReference>